<dbReference type="EMBL" id="JADOXO010000003">
    <property type="protein sequence ID" value="KAF9821640.1"/>
    <property type="molecule type" value="Genomic_DNA"/>
</dbReference>
<dbReference type="SMART" id="SM00849">
    <property type="entry name" value="Lactamase_B"/>
    <property type="match status" value="1"/>
</dbReference>
<dbReference type="GO" id="GO:0016787">
    <property type="term" value="F:hydrolase activity"/>
    <property type="evidence" value="ECO:0007669"/>
    <property type="project" value="UniProtKB-KW"/>
</dbReference>
<dbReference type="InterPro" id="IPR047921">
    <property type="entry name" value="LACTB2-like_MBL-fold"/>
</dbReference>
<dbReference type="Gene3D" id="3.60.15.10">
    <property type="entry name" value="Ribonuclease Z/Hydroxyacylglutathione hydrolase-like"/>
    <property type="match status" value="1"/>
</dbReference>
<evidence type="ECO:0000256" key="1">
    <source>
        <dbReference type="ARBA" id="ARBA00006759"/>
    </source>
</evidence>
<dbReference type="InterPro" id="IPR041516">
    <property type="entry name" value="LACTB2_WH"/>
</dbReference>
<dbReference type="InterPro" id="IPR001279">
    <property type="entry name" value="Metallo-B-lactamas"/>
</dbReference>
<reference evidence="6" key="1">
    <citation type="submission" date="2020-11" db="EMBL/GenBank/DDBJ databases">
        <authorList>
            <person name="Koelle M."/>
            <person name="Horta M.A.C."/>
            <person name="Nowrousian M."/>
            <person name="Ohm R.A."/>
            <person name="Benz P."/>
            <person name="Pilgard A."/>
        </authorList>
    </citation>
    <scope>NUCLEOTIDE SEQUENCE</scope>
    <source>
        <strain evidence="6">FPRL280</strain>
    </source>
</reference>
<comment type="caution">
    <text evidence="6">The sequence shown here is derived from an EMBL/GenBank/DDBJ whole genome shotgun (WGS) entry which is preliminary data.</text>
</comment>
<dbReference type="Gene3D" id="1.10.10.10">
    <property type="entry name" value="Winged helix-like DNA-binding domain superfamily/Winged helix DNA-binding domain"/>
    <property type="match status" value="1"/>
</dbReference>
<feature type="domain" description="Metallo-beta-lactamase" evidence="5">
    <location>
        <begin position="32"/>
        <end position="246"/>
    </location>
</feature>
<dbReference type="Pfam" id="PF17778">
    <property type="entry name" value="WHD_BLACT"/>
    <property type="match status" value="1"/>
</dbReference>
<gene>
    <name evidence="6" type="ORF">IEO21_00486</name>
</gene>
<comment type="similarity">
    <text evidence="1">Belongs to the metallo-beta-lactamase superfamily. Glyoxalase II family.</text>
</comment>
<proteinExistence type="inferred from homology"/>
<dbReference type="Proteomes" id="UP000639403">
    <property type="component" value="Unassembled WGS sequence"/>
</dbReference>
<dbReference type="InterPro" id="IPR036388">
    <property type="entry name" value="WH-like_DNA-bd_sf"/>
</dbReference>
<dbReference type="InterPro" id="IPR050662">
    <property type="entry name" value="Sec-metab_biosynth-thioest"/>
</dbReference>
<dbReference type="AlphaFoldDB" id="A0A8H7PBG9"/>
<protein>
    <recommendedName>
        <fullName evidence="5">Metallo-beta-lactamase domain-containing protein</fullName>
    </recommendedName>
</protein>
<organism evidence="6 7">
    <name type="scientific">Rhodonia placenta</name>
    <dbReference type="NCBI Taxonomy" id="104341"/>
    <lineage>
        <taxon>Eukaryota</taxon>
        <taxon>Fungi</taxon>
        <taxon>Dikarya</taxon>
        <taxon>Basidiomycota</taxon>
        <taxon>Agaricomycotina</taxon>
        <taxon>Agaricomycetes</taxon>
        <taxon>Polyporales</taxon>
        <taxon>Adustoporiaceae</taxon>
        <taxon>Rhodonia</taxon>
    </lineage>
</organism>
<dbReference type="InterPro" id="IPR036866">
    <property type="entry name" value="RibonucZ/Hydroxyglut_hydro"/>
</dbReference>
<reference evidence="6" key="2">
    <citation type="journal article" name="Front. Microbiol.">
        <title>Degradative Capacity of Two Strains of Rhodonia placenta: From Phenotype to Genotype.</title>
        <authorList>
            <person name="Kolle M."/>
            <person name="Horta M.A.C."/>
            <person name="Nowrousian M."/>
            <person name="Ohm R.A."/>
            <person name="Benz J.P."/>
            <person name="Pilgard A."/>
        </authorList>
    </citation>
    <scope>NUCLEOTIDE SEQUENCE</scope>
    <source>
        <strain evidence="6">FPRL280</strain>
    </source>
</reference>
<evidence type="ECO:0000313" key="6">
    <source>
        <dbReference type="EMBL" id="KAF9821640.1"/>
    </source>
</evidence>
<evidence type="ECO:0000256" key="3">
    <source>
        <dbReference type="ARBA" id="ARBA00022801"/>
    </source>
</evidence>
<evidence type="ECO:0000313" key="7">
    <source>
        <dbReference type="Proteomes" id="UP000639403"/>
    </source>
</evidence>
<evidence type="ECO:0000256" key="2">
    <source>
        <dbReference type="ARBA" id="ARBA00022723"/>
    </source>
</evidence>
<keyword evidence="2" id="KW-0479">Metal-binding</keyword>
<evidence type="ECO:0000259" key="5">
    <source>
        <dbReference type="SMART" id="SM00849"/>
    </source>
</evidence>
<dbReference type="PANTHER" id="PTHR23131:SF0">
    <property type="entry name" value="ENDORIBONUCLEASE LACTB2"/>
    <property type="match status" value="1"/>
</dbReference>
<keyword evidence="4" id="KW-0862">Zinc</keyword>
<dbReference type="SUPFAM" id="SSF56281">
    <property type="entry name" value="Metallo-hydrolase/oxidoreductase"/>
    <property type="match status" value="1"/>
</dbReference>
<dbReference type="Pfam" id="PF00753">
    <property type="entry name" value="Lactamase_B"/>
    <property type="match status" value="1"/>
</dbReference>
<keyword evidence="3" id="KW-0378">Hydrolase</keyword>
<accession>A0A8H7PBG9</accession>
<sequence>MEALRALPSTTQLSKTVVRILGQNPGPYTLQGTNTYLVGERNPYILIDTGEGKDAYIPLLEAALRDASRPHAVDRPYVSDIILTHKHHDHTFGLPSVLDLLKRLWATHRGSDPASYQPPRVHKYPLTIPDARLRTVLDTLSSIPGDSFTPDSSGNPIHELRHGQTLDVTTVSATPTSVLEVLHTPGHTTDSLCLYYSTDRALFTADTVLGHGSTVFEDLRTYMSSLRTMIDFSEGGAKYGPVYPGHGPVVEEGLKHVSGYLQNRQAREDQIVQALQSLPSGECCTTWTLVSAIYKDYPRELWDGAARSVDMHLRKLEADNRVVCHGGDGKHMEWELV</sequence>
<dbReference type="GO" id="GO:0044550">
    <property type="term" value="P:secondary metabolite biosynthetic process"/>
    <property type="evidence" value="ECO:0007669"/>
    <property type="project" value="TreeGrafter"/>
</dbReference>
<dbReference type="CDD" id="cd07722">
    <property type="entry name" value="LACTB2-like_MBL-fold"/>
    <property type="match status" value="1"/>
</dbReference>
<evidence type="ECO:0000256" key="4">
    <source>
        <dbReference type="ARBA" id="ARBA00022833"/>
    </source>
</evidence>
<dbReference type="PANTHER" id="PTHR23131">
    <property type="entry name" value="ENDORIBONUCLEASE LACTB2"/>
    <property type="match status" value="1"/>
</dbReference>
<dbReference type="GO" id="GO:0046872">
    <property type="term" value="F:metal ion binding"/>
    <property type="evidence" value="ECO:0007669"/>
    <property type="project" value="UniProtKB-KW"/>
</dbReference>
<name>A0A8H7PBG9_9APHY</name>